<keyword evidence="8" id="KW-1003">Cell membrane</keyword>
<comment type="function">
    <text evidence="8">F(1)F(0) ATP synthase produces ATP from ADP in the presence of a proton or sodium gradient. F-type ATPases consist of two structural domains, F(1) containing the extramembraneous catalytic core and F(0) containing the membrane proton channel, linked together by a central stalk and a peripheral stalk. During catalysis, ATP synthesis in the catalytic domain of F(1) is coupled via a rotary mechanism of the central stalk subunits to proton translocation.</text>
</comment>
<accession>A0A0W0TNM2</accession>
<dbReference type="Gene3D" id="1.10.520.20">
    <property type="entry name" value="N-terminal domain of the delta subunit of the F1F0-ATP synthase"/>
    <property type="match status" value="1"/>
</dbReference>
<evidence type="ECO:0000256" key="8">
    <source>
        <dbReference type="HAMAP-Rule" id="MF_01416"/>
    </source>
</evidence>
<keyword evidence="7 8" id="KW-0066">ATP synthesis</keyword>
<sequence length="182" mass="19798">MQETTTLARPYAKAAFEHAHDAGQLSLWSDALGVLATAMSDPLAKDFVTNPAATEEARIQLMQATLAARAFDAERDSLNNFINVLTYNRRLLLLPDIRQQFEALREEAEKTVTVQVSTFSPLSDAQAQKLVETMSRRLSRRVALQVEIDASLMGGAVIRAGDLVIDGSVRGKLQALSNGLAA</sequence>
<dbReference type="GO" id="GO:0045259">
    <property type="term" value="C:proton-transporting ATP synthase complex"/>
    <property type="evidence" value="ECO:0007669"/>
    <property type="project" value="UniProtKB-KW"/>
</dbReference>
<protein>
    <recommendedName>
        <fullName evidence="8">ATP synthase subunit delta</fullName>
    </recommendedName>
    <alternativeName>
        <fullName evidence="8">ATP synthase F(1) sector subunit delta</fullName>
    </alternativeName>
    <alternativeName>
        <fullName evidence="8">F-type ATPase subunit delta</fullName>
        <shortName evidence="8">F-ATPase subunit delta</shortName>
    </alternativeName>
</protein>
<comment type="similarity">
    <text evidence="8">Belongs to the ATPase delta chain family.</text>
</comment>
<keyword evidence="5 8" id="KW-0472">Membrane</keyword>
<keyword evidence="10" id="KW-1185">Reference proteome</keyword>
<dbReference type="EMBL" id="LNYC01000072">
    <property type="protein sequence ID" value="KTC97203.1"/>
    <property type="molecule type" value="Genomic_DNA"/>
</dbReference>
<dbReference type="InterPro" id="IPR000711">
    <property type="entry name" value="ATPase_OSCP/dsu"/>
</dbReference>
<keyword evidence="6 8" id="KW-0139">CF(1)</keyword>
<dbReference type="NCBIfam" id="TIGR01145">
    <property type="entry name" value="ATP_synt_delta"/>
    <property type="match status" value="1"/>
</dbReference>
<dbReference type="GO" id="GO:0005886">
    <property type="term" value="C:plasma membrane"/>
    <property type="evidence" value="ECO:0007669"/>
    <property type="project" value="UniProtKB-SubCell"/>
</dbReference>
<dbReference type="PRINTS" id="PR00125">
    <property type="entry name" value="ATPASEDELTA"/>
</dbReference>
<reference evidence="9 10" key="1">
    <citation type="submission" date="2015-11" db="EMBL/GenBank/DDBJ databases">
        <title>Genomic analysis of 38 Legionella species identifies large and diverse effector repertoires.</title>
        <authorList>
            <person name="Burstein D."/>
            <person name="Amaro F."/>
            <person name="Zusman T."/>
            <person name="Lifshitz Z."/>
            <person name="Cohen O."/>
            <person name="Gilbert J.A."/>
            <person name="Pupko T."/>
            <person name="Shuman H.A."/>
            <person name="Segal G."/>
        </authorList>
    </citation>
    <scope>NUCLEOTIDE SEQUENCE [LARGE SCALE GENOMIC DNA]</scope>
    <source>
        <strain evidence="9 10">ATCC 49504</strain>
    </source>
</reference>
<dbReference type="Proteomes" id="UP000054785">
    <property type="component" value="Unassembled WGS sequence"/>
</dbReference>
<gene>
    <name evidence="8" type="primary">atpH</name>
    <name evidence="9" type="ORF">Lgee_1864</name>
</gene>
<dbReference type="PATRIC" id="fig|45065.4.peg.2021"/>
<evidence type="ECO:0000313" key="10">
    <source>
        <dbReference type="Proteomes" id="UP000054785"/>
    </source>
</evidence>
<keyword evidence="4 8" id="KW-0406">Ion transport</keyword>
<dbReference type="PROSITE" id="PS00389">
    <property type="entry name" value="ATPASE_DELTA"/>
    <property type="match status" value="1"/>
</dbReference>
<evidence type="ECO:0000256" key="1">
    <source>
        <dbReference type="ARBA" id="ARBA00004370"/>
    </source>
</evidence>
<dbReference type="HAMAP" id="MF_01416">
    <property type="entry name" value="ATP_synth_delta_bact"/>
    <property type="match status" value="1"/>
</dbReference>
<proteinExistence type="inferred from homology"/>
<evidence type="ECO:0000313" key="9">
    <source>
        <dbReference type="EMBL" id="KTC97203.1"/>
    </source>
</evidence>
<dbReference type="Pfam" id="PF00213">
    <property type="entry name" value="OSCP"/>
    <property type="match status" value="1"/>
</dbReference>
<evidence type="ECO:0000256" key="3">
    <source>
        <dbReference type="ARBA" id="ARBA00022781"/>
    </source>
</evidence>
<dbReference type="RefSeq" id="WP_028385821.1">
    <property type="nucleotide sequence ID" value="NZ_CAAAHN010000002.1"/>
</dbReference>
<evidence type="ECO:0000256" key="7">
    <source>
        <dbReference type="ARBA" id="ARBA00023310"/>
    </source>
</evidence>
<comment type="function">
    <text evidence="8">This protein is part of the stalk that links CF(0) to CF(1). It either transmits conformational changes from CF(0) to CF(1) or is implicated in proton conduction.</text>
</comment>
<evidence type="ECO:0000256" key="6">
    <source>
        <dbReference type="ARBA" id="ARBA00023196"/>
    </source>
</evidence>
<name>A0A0W0TNM2_9GAMM</name>
<dbReference type="AlphaFoldDB" id="A0A0W0TNM2"/>
<dbReference type="SUPFAM" id="SSF47928">
    <property type="entry name" value="N-terminal domain of the delta subunit of the F1F0-ATP synthase"/>
    <property type="match status" value="1"/>
</dbReference>
<dbReference type="InterPro" id="IPR020781">
    <property type="entry name" value="ATPase_OSCP/d_CS"/>
</dbReference>
<dbReference type="OrthoDB" id="9816221at2"/>
<keyword evidence="3 8" id="KW-0375">Hydrogen ion transport</keyword>
<comment type="caution">
    <text evidence="9">The sequence shown here is derived from an EMBL/GenBank/DDBJ whole genome shotgun (WGS) entry which is preliminary data.</text>
</comment>
<keyword evidence="2 8" id="KW-0813">Transport</keyword>
<comment type="subcellular location">
    <subcellularLocation>
        <location evidence="8">Cell membrane</location>
        <topology evidence="8">Peripheral membrane protein</topology>
    </subcellularLocation>
    <subcellularLocation>
        <location evidence="1">Membrane</location>
    </subcellularLocation>
</comment>
<evidence type="ECO:0000256" key="5">
    <source>
        <dbReference type="ARBA" id="ARBA00023136"/>
    </source>
</evidence>
<dbReference type="InterPro" id="IPR026015">
    <property type="entry name" value="ATP_synth_OSCP/delta_N_sf"/>
</dbReference>
<dbReference type="GO" id="GO:0046933">
    <property type="term" value="F:proton-transporting ATP synthase activity, rotational mechanism"/>
    <property type="evidence" value="ECO:0007669"/>
    <property type="project" value="UniProtKB-UniRule"/>
</dbReference>
<evidence type="ECO:0000256" key="2">
    <source>
        <dbReference type="ARBA" id="ARBA00022448"/>
    </source>
</evidence>
<dbReference type="STRING" id="45065.Lgee_1864"/>
<dbReference type="PANTHER" id="PTHR11910">
    <property type="entry name" value="ATP SYNTHASE DELTA CHAIN"/>
    <property type="match status" value="1"/>
</dbReference>
<organism evidence="9 10">
    <name type="scientific">Legionella geestiana</name>
    <dbReference type="NCBI Taxonomy" id="45065"/>
    <lineage>
        <taxon>Bacteria</taxon>
        <taxon>Pseudomonadati</taxon>
        <taxon>Pseudomonadota</taxon>
        <taxon>Gammaproteobacteria</taxon>
        <taxon>Legionellales</taxon>
        <taxon>Legionellaceae</taxon>
        <taxon>Legionella</taxon>
    </lineage>
</organism>
<dbReference type="NCBIfam" id="NF004402">
    <property type="entry name" value="PRK05758.2-2"/>
    <property type="match status" value="1"/>
</dbReference>
<evidence type="ECO:0000256" key="4">
    <source>
        <dbReference type="ARBA" id="ARBA00023065"/>
    </source>
</evidence>